<dbReference type="RefSeq" id="WP_130603834.1">
    <property type="nucleotide sequence ID" value="NZ_CP034759.1"/>
</dbReference>
<feature type="transmembrane region" description="Helical" evidence="1">
    <location>
        <begin position="12"/>
        <end position="35"/>
    </location>
</feature>
<keyword evidence="1" id="KW-1133">Transmembrane helix</keyword>
<protein>
    <submittedName>
        <fullName evidence="2">Uncharacterized protein</fullName>
    </submittedName>
</protein>
<dbReference type="Proteomes" id="UP000290244">
    <property type="component" value="Chromosome"/>
</dbReference>
<dbReference type="KEGG" id="lsd:EMK97_16235"/>
<accession>A0A4P6P637</accession>
<organism evidence="2 3">
    <name type="scientific">Litorilituus sediminis</name>
    <dbReference type="NCBI Taxonomy" id="718192"/>
    <lineage>
        <taxon>Bacteria</taxon>
        <taxon>Pseudomonadati</taxon>
        <taxon>Pseudomonadota</taxon>
        <taxon>Gammaproteobacteria</taxon>
        <taxon>Alteromonadales</taxon>
        <taxon>Colwelliaceae</taxon>
        <taxon>Litorilituus</taxon>
    </lineage>
</organism>
<name>A0A4P6P637_9GAMM</name>
<keyword evidence="1" id="KW-0812">Transmembrane</keyword>
<evidence type="ECO:0000313" key="2">
    <source>
        <dbReference type="EMBL" id="QBG37166.1"/>
    </source>
</evidence>
<feature type="transmembrane region" description="Helical" evidence="1">
    <location>
        <begin position="47"/>
        <end position="64"/>
    </location>
</feature>
<evidence type="ECO:0000256" key="1">
    <source>
        <dbReference type="SAM" id="Phobius"/>
    </source>
</evidence>
<gene>
    <name evidence="2" type="ORF">EMK97_16235</name>
</gene>
<sequence length="79" mass="9060">MKLLSETQLRATAIICPILMLAGIYNLGYLFGYILYLDFSHLTMEQAFRITTVVLAIIATVVFVKRFKALKQHFFNIDS</sequence>
<proteinExistence type="predicted"/>
<dbReference type="AlphaFoldDB" id="A0A4P6P637"/>
<evidence type="ECO:0000313" key="3">
    <source>
        <dbReference type="Proteomes" id="UP000290244"/>
    </source>
</evidence>
<keyword evidence="1" id="KW-0472">Membrane</keyword>
<reference evidence="2 3" key="1">
    <citation type="submission" date="2018-12" db="EMBL/GenBank/DDBJ databases">
        <title>Complete genome of Litorilituus sediminis.</title>
        <authorList>
            <person name="Liu A."/>
            <person name="Rong J."/>
        </authorList>
    </citation>
    <scope>NUCLEOTIDE SEQUENCE [LARGE SCALE GENOMIC DNA]</scope>
    <source>
        <strain evidence="2 3">JCM 17549</strain>
    </source>
</reference>
<keyword evidence="3" id="KW-1185">Reference proteome</keyword>
<dbReference type="EMBL" id="CP034759">
    <property type="protein sequence ID" value="QBG37166.1"/>
    <property type="molecule type" value="Genomic_DNA"/>
</dbReference>